<gene>
    <name evidence="8" type="ORF">SAMN05660282_01489</name>
</gene>
<keyword evidence="2" id="KW-0813">Transport</keyword>
<name>A0A1I2TG65_9CORY</name>
<organism evidence="8 9">
    <name type="scientific">Corynebacterium spheniscorum</name>
    <dbReference type="NCBI Taxonomy" id="185761"/>
    <lineage>
        <taxon>Bacteria</taxon>
        <taxon>Bacillati</taxon>
        <taxon>Actinomycetota</taxon>
        <taxon>Actinomycetes</taxon>
        <taxon>Mycobacteriales</taxon>
        <taxon>Corynebacteriaceae</taxon>
        <taxon>Corynebacterium</taxon>
    </lineage>
</organism>
<dbReference type="PANTHER" id="PTHR30085">
    <property type="entry name" value="AMINO ACID ABC TRANSPORTER PERMEASE"/>
    <property type="match status" value="1"/>
</dbReference>
<keyword evidence="3 5" id="KW-0732">Signal</keyword>
<keyword evidence="9" id="KW-1185">Reference proteome</keyword>
<dbReference type="AlphaFoldDB" id="A0A1I2TG65"/>
<feature type="signal peptide" evidence="5">
    <location>
        <begin position="1"/>
        <end position="27"/>
    </location>
</feature>
<dbReference type="GO" id="GO:0030288">
    <property type="term" value="C:outer membrane-bounded periplasmic space"/>
    <property type="evidence" value="ECO:0007669"/>
    <property type="project" value="TreeGrafter"/>
</dbReference>
<dbReference type="GO" id="GO:0006865">
    <property type="term" value="P:amino acid transport"/>
    <property type="evidence" value="ECO:0007669"/>
    <property type="project" value="TreeGrafter"/>
</dbReference>
<dbReference type="PANTHER" id="PTHR30085:SF6">
    <property type="entry name" value="ABC TRANSPORTER GLUTAMINE-BINDING PROTEIN GLNH"/>
    <property type="match status" value="1"/>
</dbReference>
<proteinExistence type="inferred from homology"/>
<dbReference type="Gene3D" id="3.40.190.10">
    <property type="entry name" value="Periplasmic binding protein-like II"/>
    <property type="match status" value="2"/>
</dbReference>
<evidence type="ECO:0000256" key="1">
    <source>
        <dbReference type="ARBA" id="ARBA00010333"/>
    </source>
</evidence>
<evidence type="ECO:0000313" key="8">
    <source>
        <dbReference type="EMBL" id="SFG63853.1"/>
    </source>
</evidence>
<dbReference type="InterPro" id="IPR001320">
    <property type="entry name" value="Iontro_rcpt_C"/>
</dbReference>
<dbReference type="GO" id="GO:0015276">
    <property type="term" value="F:ligand-gated monoatomic ion channel activity"/>
    <property type="evidence" value="ECO:0007669"/>
    <property type="project" value="InterPro"/>
</dbReference>
<dbReference type="PROSITE" id="PS51257">
    <property type="entry name" value="PROKAR_LIPOPROTEIN"/>
    <property type="match status" value="1"/>
</dbReference>
<feature type="chain" id="PRO_5011761821" evidence="5">
    <location>
        <begin position="28"/>
        <end position="391"/>
    </location>
</feature>
<feature type="compositionally biased region" description="Polar residues" evidence="4">
    <location>
        <begin position="31"/>
        <end position="49"/>
    </location>
</feature>
<dbReference type="OrthoDB" id="9807888at2"/>
<protein>
    <submittedName>
        <fullName evidence="8">Amino acid ABC transporter substrate-binding protein, PAAT family (TC 3.A.1.3.-)</fullName>
    </submittedName>
</protein>
<evidence type="ECO:0000256" key="5">
    <source>
        <dbReference type="SAM" id="SignalP"/>
    </source>
</evidence>
<dbReference type="InterPro" id="IPR051455">
    <property type="entry name" value="Bact_solute-bind_prot3"/>
</dbReference>
<sequence>MRKTHPHRISLLAALLALSMGASTLSACSEKPQSPSASPQDNASMQEASRWQRLREALRFGDAPEEALKPWDSEDTHAEVHGPPLPPDAIVEKAGEISALFPDGEERPAPLGSLAPQEGADPQDLIPRIVARGRLIVGVDNSQYLLSFRDALSGELQGFEVDLAREVARDIFGDPSRVDFRFVASNDRLEALKTGRVDAVVRTMTITRDRQSLVEFSTPYLRTHTRLAVPLQSDIQGVEDLGGRSVCITDNSTLLELSRRLAPEAVKLRVRGWADCLLALQQNQVDAIMSDDAILAGIIAQDPHTQIVGRSLSAEEYGIAVARPLENPESHGLVRQINATLERLQRDGTWVRLHHQWLGPDHRDAKPYPPQYREEEVDTPEQPGDSGEEEH</sequence>
<evidence type="ECO:0000256" key="3">
    <source>
        <dbReference type="ARBA" id="ARBA00022729"/>
    </source>
</evidence>
<comment type="similarity">
    <text evidence="1">Belongs to the bacterial solute-binding protein 3 family.</text>
</comment>
<feature type="domain" description="Ionotropic glutamate receptor C-terminal" evidence="7">
    <location>
        <begin position="134"/>
        <end position="360"/>
    </location>
</feature>
<dbReference type="SMART" id="SM00062">
    <property type="entry name" value="PBPb"/>
    <property type="match status" value="1"/>
</dbReference>
<feature type="region of interest" description="Disordered" evidence="4">
    <location>
        <begin position="359"/>
        <end position="391"/>
    </location>
</feature>
<feature type="region of interest" description="Disordered" evidence="4">
    <location>
        <begin position="27"/>
        <end position="50"/>
    </location>
</feature>
<evidence type="ECO:0000256" key="4">
    <source>
        <dbReference type="SAM" id="MobiDB-lite"/>
    </source>
</evidence>
<evidence type="ECO:0000313" key="9">
    <source>
        <dbReference type="Proteomes" id="UP000199065"/>
    </source>
</evidence>
<accession>A0A1I2TG65</accession>
<feature type="domain" description="Solute-binding protein family 3/N-terminal" evidence="6">
    <location>
        <begin position="134"/>
        <end position="361"/>
    </location>
</feature>
<dbReference type="SMART" id="SM00079">
    <property type="entry name" value="PBPe"/>
    <property type="match status" value="1"/>
</dbReference>
<evidence type="ECO:0000259" key="7">
    <source>
        <dbReference type="SMART" id="SM00079"/>
    </source>
</evidence>
<dbReference type="STRING" id="185761.SAMN05660282_01489"/>
<dbReference type="GO" id="GO:0016020">
    <property type="term" value="C:membrane"/>
    <property type="evidence" value="ECO:0007669"/>
    <property type="project" value="InterPro"/>
</dbReference>
<dbReference type="InterPro" id="IPR001638">
    <property type="entry name" value="Solute-binding_3/MltF_N"/>
</dbReference>
<dbReference type="SUPFAM" id="SSF53850">
    <property type="entry name" value="Periplasmic binding protein-like II"/>
    <property type="match status" value="1"/>
</dbReference>
<evidence type="ECO:0000256" key="2">
    <source>
        <dbReference type="ARBA" id="ARBA00022448"/>
    </source>
</evidence>
<dbReference type="RefSeq" id="WP_092285980.1">
    <property type="nucleotide sequence ID" value="NZ_FOPJ01000008.1"/>
</dbReference>
<dbReference type="EMBL" id="FOPJ01000008">
    <property type="protein sequence ID" value="SFG63853.1"/>
    <property type="molecule type" value="Genomic_DNA"/>
</dbReference>
<dbReference type="Pfam" id="PF00497">
    <property type="entry name" value="SBP_bac_3"/>
    <property type="match status" value="1"/>
</dbReference>
<dbReference type="Proteomes" id="UP000199065">
    <property type="component" value="Unassembled WGS sequence"/>
</dbReference>
<reference evidence="8 9" key="1">
    <citation type="submission" date="2016-10" db="EMBL/GenBank/DDBJ databases">
        <authorList>
            <person name="de Groot N.N."/>
        </authorList>
    </citation>
    <scope>NUCLEOTIDE SEQUENCE [LARGE SCALE GENOMIC DNA]</scope>
    <source>
        <strain>J11</strain>
        <strain evidence="9">PG 39</strain>
    </source>
</reference>
<dbReference type="CDD" id="cd13690">
    <property type="entry name" value="PBP2_GluB"/>
    <property type="match status" value="1"/>
</dbReference>
<dbReference type="GO" id="GO:0005576">
    <property type="term" value="C:extracellular region"/>
    <property type="evidence" value="ECO:0007669"/>
    <property type="project" value="TreeGrafter"/>
</dbReference>
<evidence type="ECO:0000259" key="6">
    <source>
        <dbReference type="SMART" id="SM00062"/>
    </source>
</evidence>